<dbReference type="AlphaFoldDB" id="N6X5D5"/>
<evidence type="ECO:0000313" key="3">
    <source>
        <dbReference type="EMBL" id="ENO16293.2"/>
    </source>
</evidence>
<name>N6X5D5_9GAMM</name>
<dbReference type="InterPro" id="IPR025711">
    <property type="entry name" value="PepSY"/>
</dbReference>
<reference evidence="3 4" key="1">
    <citation type="journal article" date="2013" name="Genome Announc.">
        <title>Genome Sequence of the Polycyclic Aromatic Hydrocarbon-Degrading Bacterium Strain Marinobacter nanhaiticus D15-8WT.</title>
        <authorList>
            <person name="Cui Z."/>
            <person name="Gao W."/>
            <person name="Li Q."/>
            <person name="Xu G."/>
            <person name="Zheng L."/>
        </authorList>
    </citation>
    <scope>NUCLEOTIDE SEQUENCE [LARGE SCALE GENOMIC DNA]</scope>
    <source>
        <strain evidence="3 4">D15-8W</strain>
    </source>
</reference>
<keyword evidence="4" id="KW-1185">Reference proteome</keyword>
<evidence type="ECO:0000256" key="1">
    <source>
        <dbReference type="SAM" id="SignalP"/>
    </source>
</evidence>
<dbReference type="EMBL" id="APLQ01000011">
    <property type="protein sequence ID" value="ENO16293.2"/>
    <property type="molecule type" value="Genomic_DNA"/>
</dbReference>
<feature type="chain" id="PRO_5016657397" evidence="1">
    <location>
        <begin position="24"/>
        <end position="110"/>
    </location>
</feature>
<dbReference type="eggNOG" id="COG3212">
    <property type="taxonomic scope" value="Bacteria"/>
</dbReference>
<dbReference type="Proteomes" id="UP000013165">
    <property type="component" value="Unassembled WGS sequence"/>
</dbReference>
<dbReference type="PATRIC" id="fig|626887.3.peg.2622"/>
<dbReference type="Gene3D" id="3.10.450.40">
    <property type="match status" value="1"/>
</dbReference>
<protein>
    <submittedName>
        <fullName evidence="3">Peptidase</fullName>
    </submittedName>
</protein>
<keyword evidence="1" id="KW-0732">Signal</keyword>
<evidence type="ECO:0000313" key="4">
    <source>
        <dbReference type="Proteomes" id="UP000013165"/>
    </source>
</evidence>
<feature type="signal peptide" evidence="1">
    <location>
        <begin position="1"/>
        <end position="23"/>
    </location>
</feature>
<dbReference type="Pfam" id="PF03413">
    <property type="entry name" value="PepSY"/>
    <property type="match status" value="1"/>
</dbReference>
<dbReference type="STRING" id="626887.J057_13091"/>
<dbReference type="HOGENOM" id="CLU_143489_1_0_6"/>
<accession>N6X5D5</accession>
<proteinExistence type="predicted"/>
<evidence type="ECO:0000259" key="2">
    <source>
        <dbReference type="Pfam" id="PF03413"/>
    </source>
</evidence>
<dbReference type="OrthoDB" id="6975080at2"/>
<sequence length="110" mass="12217">MLQQLVTMVLATLLILGSVSICAADDDDWRNLHREVQAGRIKSLPSVLGELEKKYIGQVVEVEFEREDGVPVYEIEMMGPDGQIVEFEVDAASGELIGIEGRNIKGMERQ</sequence>
<gene>
    <name evidence="3" type="ORF">J057_13091</name>
</gene>
<feature type="domain" description="PepSY" evidence="2">
    <location>
        <begin position="52"/>
        <end position="100"/>
    </location>
</feature>
<comment type="caution">
    <text evidence="3">The sequence shown here is derived from an EMBL/GenBank/DDBJ whole genome shotgun (WGS) entry which is preliminary data.</text>
</comment>
<organism evidence="3 4">
    <name type="scientific">Marinobacter nanhaiticus D15-8W</name>
    <dbReference type="NCBI Taxonomy" id="626887"/>
    <lineage>
        <taxon>Bacteria</taxon>
        <taxon>Pseudomonadati</taxon>
        <taxon>Pseudomonadota</taxon>
        <taxon>Gammaproteobacteria</taxon>
        <taxon>Pseudomonadales</taxon>
        <taxon>Marinobacteraceae</taxon>
        <taxon>Marinobacter</taxon>
    </lineage>
</organism>